<gene>
    <name evidence="1" type="ORF">AZE42_14147</name>
</gene>
<dbReference type="EMBL" id="LVVM01002079">
    <property type="protein sequence ID" value="OJA17328.1"/>
    <property type="molecule type" value="Genomic_DNA"/>
</dbReference>
<name>A0A1J8QV47_9AGAM</name>
<evidence type="ECO:0000313" key="1">
    <source>
        <dbReference type="EMBL" id="OJA17328.1"/>
    </source>
</evidence>
<comment type="caution">
    <text evidence="1">The sequence shown here is derived from an EMBL/GenBank/DDBJ whole genome shotgun (WGS) entry which is preliminary data.</text>
</comment>
<sequence length="31" mass="3662">MTTYFSSQSSPFFRMNPRASMHALHKRKLTC</sequence>
<reference evidence="1 2" key="1">
    <citation type="submission" date="2016-03" db="EMBL/GenBank/DDBJ databases">
        <title>Comparative genomics of the ectomycorrhizal sister species Rhizopogon vinicolor and Rhizopogon vesiculosus (Basidiomycota: Boletales) reveals a divergence of the mating type B locus.</title>
        <authorList>
            <person name="Mujic A.B."/>
            <person name="Kuo A."/>
            <person name="Tritt A."/>
            <person name="Lipzen A."/>
            <person name="Chen C."/>
            <person name="Johnson J."/>
            <person name="Sharma A."/>
            <person name="Barry K."/>
            <person name="Grigoriev I.V."/>
            <person name="Spatafora J.W."/>
        </authorList>
    </citation>
    <scope>NUCLEOTIDE SEQUENCE [LARGE SCALE GENOMIC DNA]</scope>
    <source>
        <strain evidence="1 2">AM-OR11-056</strain>
    </source>
</reference>
<proteinExistence type="predicted"/>
<protein>
    <submittedName>
        <fullName evidence="1">Uncharacterized protein</fullName>
    </submittedName>
</protein>
<evidence type="ECO:0000313" key="2">
    <source>
        <dbReference type="Proteomes" id="UP000183567"/>
    </source>
</evidence>
<keyword evidence="2" id="KW-1185">Reference proteome</keyword>
<accession>A0A1J8QV47</accession>
<dbReference type="AlphaFoldDB" id="A0A1J8QV47"/>
<dbReference type="Proteomes" id="UP000183567">
    <property type="component" value="Unassembled WGS sequence"/>
</dbReference>
<organism evidence="1 2">
    <name type="scientific">Rhizopogon vesiculosus</name>
    <dbReference type="NCBI Taxonomy" id="180088"/>
    <lineage>
        <taxon>Eukaryota</taxon>
        <taxon>Fungi</taxon>
        <taxon>Dikarya</taxon>
        <taxon>Basidiomycota</taxon>
        <taxon>Agaricomycotina</taxon>
        <taxon>Agaricomycetes</taxon>
        <taxon>Agaricomycetidae</taxon>
        <taxon>Boletales</taxon>
        <taxon>Suillineae</taxon>
        <taxon>Rhizopogonaceae</taxon>
        <taxon>Rhizopogon</taxon>
    </lineage>
</organism>